<reference evidence="3 4" key="1">
    <citation type="submission" date="2017-03" db="EMBL/GenBank/DDBJ databases">
        <authorList>
            <person name="Afonso C.L."/>
            <person name="Miller P.J."/>
            <person name="Scott M.A."/>
            <person name="Spackman E."/>
            <person name="Goraichik I."/>
            <person name="Dimitrov K.M."/>
            <person name="Suarez D.L."/>
            <person name="Swayne D.E."/>
        </authorList>
    </citation>
    <scope>NUCLEOTIDE SEQUENCE [LARGE SCALE GENOMIC DNA]</scope>
    <source>
        <strain evidence="3">Genome sequencing of Nitrospira japonica strain NJ11</strain>
    </source>
</reference>
<keyword evidence="1" id="KW-0472">Membrane</keyword>
<dbReference type="InterPro" id="IPR013830">
    <property type="entry name" value="SGNH_hydro"/>
</dbReference>
<evidence type="ECO:0000259" key="2">
    <source>
        <dbReference type="Pfam" id="PF13472"/>
    </source>
</evidence>
<sequence>MSDRRSRIFGLLFSAVAGGLLVTGIDLLTFLLSSTRTGMSGTWEPEKLRWIAGLCLLTSGLWATNAWNVLFRRSRLQILMQDWSLPTALLWLIPVVLGFLVYYPIPYFNHHIDKFVLALGVLSAWAAWLLVHPSSLARMLEARVYGWLRIALINVVMFLLVAEVSLRMADPLLAQSGLFSSAHDTPGGGIPHQVTDRSGMKTNALGFRDRERTIERTSSAWRMVALGDSFTWGAGARYDEVYLTLVERALADERPGAEVINLGIVGYQPEDYSALLKEHGLSYGPDLVLVNFFVGNDFMPAQGVQMIVAGLRHRVHVNGNWFHDHLSWDHWYLSHDLAYARVLADARIKRMQGKSDLGMFASDPAPAASDDPQAFSGWSPRYVRMIQGMRDQYLKADSSVFRARWNDTKAALEQIDGVLNARRVPWVLVLLPAEEQVDPRLQRLYVDMSGGVADEYDFMKPQRLLSAWAAERGLAVIDLSASFAASVETRRLYVDNDIHWNAAGNALAAGTVLNGLRPVLHRAAGAVSE</sequence>
<dbReference type="Proteomes" id="UP000192042">
    <property type="component" value="Chromosome I"/>
</dbReference>
<keyword evidence="4" id="KW-1185">Reference proteome</keyword>
<name>A0A1W1I6L1_9BACT</name>
<dbReference type="Pfam" id="PF13472">
    <property type="entry name" value="Lipase_GDSL_2"/>
    <property type="match status" value="1"/>
</dbReference>
<feature type="transmembrane region" description="Helical" evidence="1">
    <location>
        <begin position="115"/>
        <end position="132"/>
    </location>
</feature>
<accession>A0A1W1I6L1</accession>
<keyword evidence="1" id="KW-0812">Transmembrane</keyword>
<evidence type="ECO:0000313" key="4">
    <source>
        <dbReference type="Proteomes" id="UP000192042"/>
    </source>
</evidence>
<proteinExistence type="predicted"/>
<dbReference type="STRING" id="1325564.NSJP_2496"/>
<dbReference type="EMBL" id="LT828648">
    <property type="protein sequence ID" value="SLM48668.1"/>
    <property type="molecule type" value="Genomic_DNA"/>
</dbReference>
<gene>
    <name evidence="3" type="ORF">NSJP_2496</name>
</gene>
<dbReference type="InterPro" id="IPR036514">
    <property type="entry name" value="SGNH_hydro_sf"/>
</dbReference>
<dbReference type="Gene3D" id="3.40.50.1110">
    <property type="entry name" value="SGNH hydrolase"/>
    <property type="match status" value="1"/>
</dbReference>
<feature type="domain" description="SGNH hydrolase-type esterase" evidence="2">
    <location>
        <begin position="225"/>
        <end position="507"/>
    </location>
</feature>
<dbReference type="GO" id="GO:0016788">
    <property type="term" value="F:hydrolase activity, acting on ester bonds"/>
    <property type="evidence" value="ECO:0007669"/>
    <property type="project" value="UniProtKB-ARBA"/>
</dbReference>
<dbReference type="KEGG" id="nja:NSJP_2496"/>
<evidence type="ECO:0000313" key="3">
    <source>
        <dbReference type="EMBL" id="SLM48668.1"/>
    </source>
</evidence>
<feature type="transmembrane region" description="Helical" evidence="1">
    <location>
        <begin position="144"/>
        <end position="162"/>
    </location>
</feature>
<keyword evidence="1" id="KW-1133">Transmembrane helix</keyword>
<dbReference type="SUPFAM" id="SSF52266">
    <property type="entry name" value="SGNH hydrolase"/>
    <property type="match status" value="1"/>
</dbReference>
<protein>
    <recommendedName>
        <fullName evidence="2">SGNH hydrolase-type esterase domain-containing protein</fullName>
    </recommendedName>
</protein>
<evidence type="ECO:0000256" key="1">
    <source>
        <dbReference type="SAM" id="Phobius"/>
    </source>
</evidence>
<organism evidence="3 4">
    <name type="scientific">Nitrospira japonica</name>
    <dbReference type="NCBI Taxonomy" id="1325564"/>
    <lineage>
        <taxon>Bacteria</taxon>
        <taxon>Pseudomonadati</taxon>
        <taxon>Nitrospirota</taxon>
        <taxon>Nitrospiria</taxon>
        <taxon>Nitrospirales</taxon>
        <taxon>Nitrospiraceae</taxon>
        <taxon>Nitrospira</taxon>
    </lineage>
</organism>
<dbReference type="OrthoDB" id="929628at2"/>
<dbReference type="RefSeq" id="WP_080887019.1">
    <property type="nucleotide sequence ID" value="NZ_LT828648.1"/>
</dbReference>
<dbReference type="AlphaFoldDB" id="A0A1W1I6L1"/>
<feature type="transmembrane region" description="Helical" evidence="1">
    <location>
        <begin position="48"/>
        <end position="71"/>
    </location>
</feature>
<feature type="transmembrane region" description="Helical" evidence="1">
    <location>
        <begin position="83"/>
        <end position="103"/>
    </location>
</feature>